<feature type="domain" description="Ubiquitin-like" evidence="5">
    <location>
        <begin position="722"/>
        <end position="757"/>
    </location>
</feature>
<evidence type="ECO:0000256" key="1">
    <source>
        <dbReference type="ARBA" id="ARBA00022737"/>
    </source>
</evidence>
<dbReference type="EMBL" id="LSRX01000015">
    <property type="protein sequence ID" value="OLQ14492.1"/>
    <property type="molecule type" value="Genomic_DNA"/>
</dbReference>
<feature type="region of interest" description="Disordered" evidence="4">
    <location>
        <begin position="529"/>
        <end position="559"/>
    </location>
</feature>
<dbReference type="PROSITE" id="PS50297">
    <property type="entry name" value="ANK_REP_REGION"/>
    <property type="match status" value="5"/>
</dbReference>
<dbReference type="InterPro" id="IPR002110">
    <property type="entry name" value="Ankyrin_rpt"/>
</dbReference>
<evidence type="ECO:0000256" key="3">
    <source>
        <dbReference type="PROSITE-ProRule" id="PRU00023"/>
    </source>
</evidence>
<feature type="repeat" description="ANK" evidence="3">
    <location>
        <begin position="814"/>
        <end position="846"/>
    </location>
</feature>
<comment type="caution">
    <text evidence="6">The sequence shown here is derived from an EMBL/GenBank/DDBJ whole genome shotgun (WGS) entry which is preliminary data.</text>
</comment>
<evidence type="ECO:0000256" key="2">
    <source>
        <dbReference type="ARBA" id="ARBA00023043"/>
    </source>
</evidence>
<feature type="repeat" description="ANK" evidence="3">
    <location>
        <begin position="914"/>
        <end position="946"/>
    </location>
</feature>
<feature type="repeat" description="ANK" evidence="3">
    <location>
        <begin position="947"/>
        <end position="979"/>
    </location>
</feature>
<keyword evidence="7" id="KW-1185">Reference proteome</keyword>
<accession>A0A1Q9F4D1</accession>
<dbReference type="Proteomes" id="UP000186817">
    <property type="component" value="Unassembled WGS sequence"/>
</dbReference>
<dbReference type="GO" id="GO:0016301">
    <property type="term" value="F:kinase activity"/>
    <property type="evidence" value="ECO:0007669"/>
    <property type="project" value="UniProtKB-KW"/>
</dbReference>
<organism evidence="6 7">
    <name type="scientific">Symbiodinium microadriaticum</name>
    <name type="common">Dinoflagellate</name>
    <name type="synonym">Zooxanthella microadriatica</name>
    <dbReference type="NCBI Taxonomy" id="2951"/>
    <lineage>
        <taxon>Eukaryota</taxon>
        <taxon>Sar</taxon>
        <taxon>Alveolata</taxon>
        <taxon>Dinophyceae</taxon>
        <taxon>Suessiales</taxon>
        <taxon>Symbiodiniaceae</taxon>
        <taxon>Symbiodinium</taxon>
    </lineage>
</organism>
<feature type="compositionally biased region" description="Acidic residues" evidence="4">
    <location>
        <begin position="529"/>
        <end position="557"/>
    </location>
</feature>
<dbReference type="SMART" id="SM00248">
    <property type="entry name" value="ANK"/>
    <property type="match status" value="7"/>
</dbReference>
<dbReference type="PROSITE" id="PS50053">
    <property type="entry name" value="UBIQUITIN_2"/>
    <property type="match status" value="1"/>
</dbReference>
<dbReference type="GO" id="GO:0005634">
    <property type="term" value="C:nucleus"/>
    <property type="evidence" value="ECO:0007669"/>
    <property type="project" value="TreeGrafter"/>
</dbReference>
<sequence>MHAFDLAFVAQPSAKSWRSPAAARSQRVEPGFDRGGQRLCLRPPQSAGEEEVELESKGIPRRRLQHLAAACDISEELELLEDEPLEALRLECAIRELPFVVLRDRRELAICLLAIALWDALPHSELVREARHWGVPTSAVDTEGLIAHLVDALWTSLAEARGVPVRRLPVAVGIALVGKAARLEGCSAKRVEAEFGRMARRRHLPAEPGAGKQFYIELIVLMLVLEEASIEQLKQECREAGLAGSANVTGEAAQRELLQRRLLGAALSDRWEARGIPIARLGMEVAWHFMHVHPSASVHRKRMRETVAACLPTDGDDAGGRVTMCPKEFCDPAAAPGQRCTFRFLTFNLANRYLEEIDGADPDVVFVSFPDQYLESVVKWVRRVAWISPASARPFAVRQVVLTFGDVATIVAEVRALIEEVAARHSGDMQTVLIYDDSRFPSDARTIFGLLTDVTVAGVRVPNPKKSFLGQSVAEPGGLRFGFMGAHFPITQLATRFGFSVERLPVRSCGIRSTVQSWEAWEDHIDYVGDYEEGGDDDDGDDDNDSDDDDDGDDDAGESVGCGSKAFQKVLKVLHAADSVVPGSDEDLFLEPCLQRLCRIVAATGAKIVLSSSWRLEEEALAEVRRQLERVGLELYDTTRRDSSFGYASRAEEILDWLREAEAVETCVVLDDLDLRLVGDGKRRPEVLYLPTFWFAAGGSAQVWSDSGDEVFATPTGELKDVAELKQSLRTLHGFPLCLQQLAYEGRSLDDSAQLDKPMDLHLTLASVPDDLNPSQKAEIASELVGYAARQSSAEVAARMLKGGVDKDLYDASSGSTALLAASGSNHIELVSLLLSSRASTELQDRGGNTALMLASGHGYDQVARLLVKAGAHKDLHGRAGDVSIIRACERRHLEVLLVLLKAGVSCDACDPETGNSALFIASYRGHSDIASVLLGAHADSDFQDPQGKTPLLVAAERGNLQAARVLLDAYAEADSCDNHGNTALILASDNGHIETVRLLMQRGADKEIRNQAGHDALTSAAMRGHVQIVRLLLTLRQIVGRRDYRDSTAMHAIDSSCCVVVDGKEGLRDVDVEAAVQALTGAGQVAALLAEGQPRDESSAWRLRWEAMESKSLGLQAQETAEEKEEAKGVQGEETLRWRLYKMEKAARQCTAWTELQADRLPSGALAGERHVKMTRPDWLCQATGVVDCRPLPCDC</sequence>
<evidence type="ECO:0000313" key="6">
    <source>
        <dbReference type="EMBL" id="OLQ14492.1"/>
    </source>
</evidence>
<feature type="repeat" description="ANK" evidence="3">
    <location>
        <begin position="847"/>
        <end position="879"/>
    </location>
</feature>
<reference evidence="6 7" key="1">
    <citation type="submission" date="2016-02" db="EMBL/GenBank/DDBJ databases">
        <title>Genome analysis of coral dinoflagellate symbionts highlights evolutionary adaptations to a symbiotic lifestyle.</title>
        <authorList>
            <person name="Aranda M."/>
            <person name="Li Y."/>
            <person name="Liew Y.J."/>
            <person name="Baumgarten S."/>
            <person name="Simakov O."/>
            <person name="Wilson M."/>
            <person name="Piel J."/>
            <person name="Ashoor H."/>
            <person name="Bougouffa S."/>
            <person name="Bajic V.B."/>
            <person name="Ryu T."/>
            <person name="Ravasi T."/>
            <person name="Bayer T."/>
            <person name="Micklem G."/>
            <person name="Kim H."/>
            <person name="Bhak J."/>
            <person name="Lajeunesse T.C."/>
            <person name="Voolstra C.R."/>
        </authorList>
    </citation>
    <scope>NUCLEOTIDE SEQUENCE [LARGE SCALE GENOMIC DNA]</scope>
    <source>
        <strain evidence="6 7">CCMP2467</strain>
    </source>
</reference>
<dbReference type="OrthoDB" id="447970at2759"/>
<evidence type="ECO:0000256" key="4">
    <source>
        <dbReference type="SAM" id="MobiDB-lite"/>
    </source>
</evidence>
<keyword evidence="6" id="KW-0808">Transferase</keyword>
<keyword evidence="6" id="KW-0418">Kinase</keyword>
<feature type="repeat" description="ANK" evidence="3">
    <location>
        <begin position="980"/>
        <end position="1012"/>
    </location>
</feature>
<dbReference type="InterPro" id="IPR000626">
    <property type="entry name" value="Ubiquitin-like_dom"/>
</dbReference>
<dbReference type="PANTHER" id="PTHR24201:SF16">
    <property type="entry name" value="ANKYRIN-1-LIKE-RELATED"/>
    <property type="match status" value="1"/>
</dbReference>
<dbReference type="InterPro" id="IPR050776">
    <property type="entry name" value="Ank_Repeat/CDKN_Inhibitor"/>
</dbReference>
<protein>
    <submittedName>
        <fullName evidence="6">Kinase D-interacting substrate of 220 kDa</fullName>
    </submittedName>
</protein>
<dbReference type="AlphaFoldDB" id="A0A1Q9F4D1"/>
<gene>
    <name evidence="6" type="primary">Kidins220</name>
    <name evidence="6" type="ORF">AK812_SmicGene1422</name>
</gene>
<dbReference type="InterPro" id="IPR036770">
    <property type="entry name" value="Ankyrin_rpt-contain_sf"/>
</dbReference>
<dbReference type="PROSITE" id="PS50088">
    <property type="entry name" value="ANK_REPEAT"/>
    <property type="match status" value="5"/>
</dbReference>
<dbReference type="SUPFAM" id="SSF48403">
    <property type="entry name" value="Ankyrin repeat"/>
    <property type="match status" value="1"/>
</dbReference>
<proteinExistence type="predicted"/>
<evidence type="ECO:0000259" key="5">
    <source>
        <dbReference type="PROSITE" id="PS50053"/>
    </source>
</evidence>
<name>A0A1Q9F4D1_SYMMI</name>
<dbReference type="Pfam" id="PF12796">
    <property type="entry name" value="Ank_2"/>
    <property type="match status" value="2"/>
</dbReference>
<keyword evidence="2 3" id="KW-0040">ANK repeat</keyword>
<keyword evidence="1" id="KW-0677">Repeat</keyword>
<dbReference type="Pfam" id="PF18143">
    <property type="entry name" value="HAD_SAK_2"/>
    <property type="match status" value="1"/>
</dbReference>
<dbReference type="PANTHER" id="PTHR24201">
    <property type="entry name" value="ANK_REP_REGION DOMAIN-CONTAINING PROTEIN"/>
    <property type="match status" value="1"/>
</dbReference>
<evidence type="ECO:0000313" key="7">
    <source>
        <dbReference type="Proteomes" id="UP000186817"/>
    </source>
</evidence>
<dbReference type="Gene3D" id="1.25.40.20">
    <property type="entry name" value="Ankyrin repeat-containing domain"/>
    <property type="match status" value="2"/>
</dbReference>